<dbReference type="EMBL" id="PUFN01000015">
    <property type="protein sequence ID" value="TDG72702.1"/>
    <property type="molecule type" value="Genomic_DNA"/>
</dbReference>
<feature type="transmembrane region" description="Helical" evidence="1">
    <location>
        <begin position="32"/>
        <end position="52"/>
    </location>
</feature>
<name>A0A4R5NFJ3_9LACO</name>
<evidence type="ECO:0000256" key="1">
    <source>
        <dbReference type="SAM" id="Phobius"/>
    </source>
</evidence>
<protein>
    <submittedName>
        <fullName evidence="2">Uncharacterized protein</fullName>
    </submittedName>
</protein>
<keyword evidence="3" id="KW-1185">Reference proteome</keyword>
<dbReference type="AlphaFoldDB" id="A0A4R5NFJ3"/>
<gene>
    <name evidence="2" type="ORF">C5L30_000886</name>
</gene>
<reference evidence="2 3" key="1">
    <citation type="journal article" date="2019" name="Appl. Microbiol. Biotechnol.">
        <title>Uncovering carbohydrate metabolism through a genotype-phenotype association study of 56 lactic acid bacteria genomes.</title>
        <authorList>
            <person name="Buron-Moles G."/>
            <person name="Chailyan A."/>
            <person name="Dolejs I."/>
            <person name="Forster J."/>
            <person name="Miks M.H."/>
        </authorList>
    </citation>
    <scope>NUCLEOTIDE SEQUENCE [LARGE SCALE GENOMIC DNA]</scope>
    <source>
        <strain evidence="2 3">ATCC 29644</strain>
    </source>
</reference>
<keyword evidence="1" id="KW-1133">Transmembrane helix</keyword>
<keyword evidence="1" id="KW-0812">Transmembrane</keyword>
<evidence type="ECO:0000313" key="2">
    <source>
        <dbReference type="EMBL" id="TDG72702.1"/>
    </source>
</evidence>
<accession>A0A4R5NFJ3</accession>
<feature type="transmembrane region" description="Helical" evidence="1">
    <location>
        <begin position="9"/>
        <end position="26"/>
    </location>
</feature>
<keyword evidence="1" id="KW-0472">Membrane</keyword>
<organism evidence="2 3">
    <name type="scientific">Companilactobacillus farciminis</name>
    <dbReference type="NCBI Taxonomy" id="1612"/>
    <lineage>
        <taxon>Bacteria</taxon>
        <taxon>Bacillati</taxon>
        <taxon>Bacillota</taxon>
        <taxon>Bacilli</taxon>
        <taxon>Lactobacillales</taxon>
        <taxon>Lactobacillaceae</taxon>
        <taxon>Companilactobacillus</taxon>
    </lineage>
</organism>
<dbReference type="Proteomes" id="UP000295257">
    <property type="component" value="Unassembled WGS sequence"/>
</dbReference>
<proteinExistence type="predicted"/>
<sequence length="58" mass="6930">MKMEWYKCAEFWLGVIVTLAFFQLFFNETFGIMWWTGLIASIVGLLLILRSFSKIKYK</sequence>
<comment type="caution">
    <text evidence="2">The sequence shown here is derived from an EMBL/GenBank/DDBJ whole genome shotgun (WGS) entry which is preliminary data.</text>
</comment>
<evidence type="ECO:0000313" key="3">
    <source>
        <dbReference type="Proteomes" id="UP000295257"/>
    </source>
</evidence>